<dbReference type="InterPro" id="IPR047157">
    <property type="entry name" value="PHRF1/Atg35"/>
</dbReference>
<dbReference type="EMBL" id="KK112432">
    <property type="protein sequence ID" value="KFM57637.1"/>
    <property type="molecule type" value="Genomic_DNA"/>
</dbReference>
<keyword evidence="2 4" id="KW-0863">Zinc-finger</keyword>
<feature type="region of interest" description="Disordered" evidence="5">
    <location>
        <begin position="1"/>
        <end position="64"/>
    </location>
</feature>
<evidence type="ECO:0000259" key="7">
    <source>
        <dbReference type="PROSITE" id="PS50089"/>
    </source>
</evidence>
<dbReference type="AlphaFoldDB" id="A0A087SXP8"/>
<feature type="region of interest" description="Disordered" evidence="5">
    <location>
        <begin position="222"/>
        <end position="267"/>
    </location>
</feature>
<evidence type="ECO:0000256" key="4">
    <source>
        <dbReference type="PROSITE-ProRule" id="PRU00175"/>
    </source>
</evidence>
<feature type="non-terminal residue" evidence="8">
    <location>
        <position position="316"/>
    </location>
</feature>
<reference evidence="8 9" key="1">
    <citation type="submission" date="2013-11" db="EMBL/GenBank/DDBJ databases">
        <title>Genome sequencing of Stegodyphus mimosarum.</title>
        <authorList>
            <person name="Bechsgaard J."/>
        </authorList>
    </citation>
    <scope>NUCLEOTIDE SEQUENCE [LARGE SCALE GENOMIC DNA]</scope>
</reference>
<feature type="domain" description="RING-type" evidence="7">
    <location>
        <begin position="71"/>
        <end position="112"/>
    </location>
</feature>
<dbReference type="SUPFAM" id="SSF57850">
    <property type="entry name" value="RING/U-box"/>
    <property type="match status" value="1"/>
</dbReference>
<dbReference type="OrthoDB" id="6437212at2759"/>
<dbReference type="InterPro" id="IPR019787">
    <property type="entry name" value="Znf_PHD-finger"/>
</dbReference>
<keyword evidence="3" id="KW-0862">Zinc</keyword>
<dbReference type="PANTHER" id="PTHR12618">
    <property type="entry name" value="PHD AND RING FINGER DOMAIN-CONTAINING PROTEIN 1"/>
    <property type="match status" value="1"/>
</dbReference>
<dbReference type="InterPro" id="IPR011011">
    <property type="entry name" value="Znf_FYVE_PHD"/>
</dbReference>
<dbReference type="CDD" id="cd15536">
    <property type="entry name" value="PHD_PHRF1"/>
    <property type="match status" value="1"/>
</dbReference>
<dbReference type="InterPro" id="IPR017907">
    <property type="entry name" value="Znf_RING_CS"/>
</dbReference>
<dbReference type="PANTHER" id="PTHR12618:SF20">
    <property type="entry name" value="PHD AND RING FINGER DOMAIN-CONTAINING PROTEIN 1"/>
    <property type="match status" value="1"/>
</dbReference>
<dbReference type="OMA" id="ANICYSI"/>
<feature type="compositionally biased region" description="Polar residues" evidence="5">
    <location>
        <begin position="228"/>
        <end position="238"/>
    </location>
</feature>
<proteinExistence type="predicted"/>
<dbReference type="PROSITE" id="PS00518">
    <property type="entry name" value="ZF_RING_1"/>
    <property type="match status" value="1"/>
</dbReference>
<evidence type="ECO:0000313" key="8">
    <source>
        <dbReference type="EMBL" id="KFM57637.1"/>
    </source>
</evidence>
<sequence length="316" mass="35667">MSAVGFENSLEGGEFGEGFGDEENSSEDESGSESSDGETDEDDSESEEETTQNEEEAVHDVSDDDVEREACPICLNRFIGQDLGTPESCDHTFCLECIEEWSKNINTCPIDRTEFHRIIMRSTPGGEEIRKIKVKVRPKEPEESIQESVTLCEVCHHGDREDRLLLCDACDLAYHCECLDPPLFHIPIEEWFCPHCSEIMDNGAVAGPSHSRVRRVIPRTRASETVRSRVQTLRTSGSAVKHRSPSATKSKPPVTRKPRKRKRASYRPVKKVVKLARTQKNVLDAGKGKVAATGATITLVTYRKRRRRKRKRARRK</sequence>
<dbReference type="Pfam" id="PF00628">
    <property type="entry name" value="PHD"/>
    <property type="match status" value="1"/>
</dbReference>
<gene>
    <name evidence="8" type="ORF">X975_15015</name>
</gene>
<dbReference type="PROSITE" id="PS50089">
    <property type="entry name" value="ZF_RING_2"/>
    <property type="match status" value="1"/>
</dbReference>
<evidence type="ECO:0000256" key="3">
    <source>
        <dbReference type="ARBA" id="ARBA00022833"/>
    </source>
</evidence>
<feature type="compositionally biased region" description="Low complexity" evidence="5">
    <location>
        <begin position="1"/>
        <end position="12"/>
    </location>
</feature>
<accession>A0A087SXP8</accession>
<dbReference type="SMART" id="SM00184">
    <property type="entry name" value="RING"/>
    <property type="match status" value="1"/>
</dbReference>
<organism evidence="8 9">
    <name type="scientific">Stegodyphus mimosarum</name>
    <name type="common">African social velvet spider</name>
    <dbReference type="NCBI Taxonomy" id="407821"/>
    <lineage>
        <taxon>Eukaryota</taxon>
        <taxon>Metazoa</taxon>
        <taxon>Ecdysozoa</taxon>
        <taxon>Arthropoda</taxon>
        <taxon>Chelicerata</taxon>
        <taxon>Arachnida</taxon>
        <taxon>Araneae</taxon>
        <taxon>Araneomorphae</taxon>
        <taxon>Entelegynae</taxon>
        <taxon>Eresoidea</taxon>
        <taxon>Eresidae</taxon>
        <taxon>Stegodyphus</taxon>
    </lineage>
</organism>
<evidence type="ECO:0000256" key="2">
    <source>
        <dbReference type="ARBA" id="ARBA00022771"/>
    </source>
</evidence>
<evidence type="ECO:0000256" key="5">
    <source>
        <dbReference type="SAM" id="MobiDB-lite"/>
    </source>
</evidence>
<dbReference type="InterPro" id="IPR019786">
    <property type="entry name" value="Zinc_finger_PHD-type_CS"/>
</dbReference>
<dbReference type="Proteomes" id="UP000054359">
    <property type="component" value="Unassembled WGS sequence"/>
</dbReference>
<dbReference type="Gene3D" id="3.30.40.10">
    <property type="entry name" value="Zinc/RING finger domain, C3HC4 (zinc finger)"/>
    <property type="match status" value="2"/>
</dbReference>
<feature type="compositionally biased region" description="Acidic residues" evidence="5">
    <location>
        <begin position="19"/>
        <end position="55"/>
    </location>
</feature>
<dbReference type="GO" id="GO:0008270">
    <property type="term" value="F:zinc ion binding"/>
    <property type="evidence" value="ECO:0007669"/>
    <property type="project" value="UniProtKB-KW"/>
</dbReference>
<evidence type="ECO:0000256" key="1">
    <source>
        <dbReference type="ARBA" id="ARBA00022723"/>
    </source>
</evidence>
<evidence type="ECO:0000259" key="6">
    <source>
        <dbReference type="PROSITE" id="PS50016"/>
    </source>
</evidence>
<keyword evidence="1" id="KW-0479">Metal-binding</keyword>
<dbReference type="InterPro" id="IPR001965">
    <property type="entry name" value="Znf_PHD"/>
</dbReference>
<feature type="domain" description="PHD-type" evidence="6">
    <location>
        <begin position="149"/>
        <end position="199"/>
    </location>
</feature>
<evidence type="ECO:0000313" key="9">
    <source>
        <dbReference type="Proteomes" id="UP000054359"/>
    </source>
</evidence>
<dbReference type="STRING" id="407821.A0A087SXP8"/>
<dbReference type="InterPro" id="IPR001841">
    <property type="entry name" value="Znf_RING"/>
</dbReference>
<protein>
    <submittedName>
        <fullName evidence="8">PHD and RING finger domain-containing protein 1</fullName>
    </submittedName>
</protein>
<dbReference type="PROSITE" id="PS01359">
    <property type="entry name" value="ZF_PHD_1"/>
    <property type="match status" value="1"/>
</dbReference>
<dbReference type="SUPFAM" id="SSF57903">
    <property type="entry name" value="FYVE/PHD zinc finger"/>
    <property type="match status" value="1"/>
</dbReference>
<dbReference type="Pfam" id="PF13639">
    <property type="entry name" value="zf-RING_2"/>
    <property type="match status" value="1"/>
</dbReference>
<dbReference type="SMART" id="SM00249">
    <property type="entry name" value="PHD"/>
    <property type="match status" value="1"/>
</dbReference>
<name>A0A087SXP8_STEMI</name>
<dbReference type="PROSITE" id="PS50016">
    <property type="entry name" value="ZF_PHD_2"/>
    <property type="match status" value="1"/>
</dbReference>
<feature type="compositionally biased region" description="Basic residues" evidence="5">
    <location>
        <begin position="254"/>
        <end position="267"/>
    </location>
</feature>
<keyword evidence="9" id="KW-1185">Reference proteome</keyword>
<dbReference type="InterPro" id="IPR013083">
    <property type="entry name" value="Znf_RING/FYVE/PHD"/>
</dbReference>